<evidence type="ECO:0000256" key="10">
    <source>
        <dbReference type="ARBA" id="ARBA00039098"/>
    </source>
</evidence>
<dbReference type="PROSITE" id="PS50893">
    <property type="entry name" value="ABC_TRANSPORTER_2"/>
    <property type="match status" value="1"/>
</dbReference>
<feature type="compositionally biased region" description="Basic and acidic residues" evidence="13">
    <location>
        <begin position="382"/>
        <end position="403"/>
    </location>
</feature>
<evidence type="ECO:0000256" key="7">
    <source>
        <dbReference type="ARBA" id="ARBA00023065"/>
    </source>
</evidence>
<dbReference type="InterPro" id="IPR003439">
    <property type="entry name" value="ABC_transporter-like_ATP-bd"/>
</dbReference>
<evidence type="ECO:0000256" key="4">
    <source>
        <dbReference type="ARBA" id="ARBA00022741"/>
    </source>
</evidence>
<sequence>MTTPDDILRVRDLSTRFFTQEGQINAVSELDVRIERGEVFGIVGESGSGKSVTARSIMDLVESPGRITDGEIWFDDAELADAVGDDYPDAVDGTLVNLLELPERVRDSLRGTAFSMIFQDPESSFNPTLTVGEQLAEAVEVQRRASANPRSTRARTREYSLASYALSTVLPSRKYVTPESRERAIELLELVGIPDPVKRADEYPHEYSGGMLQRAMIAQALAGEPDVLIADEPTTALDVTIQAQILDLLDDLQAETGMTILLITHNLGVIARMCDRVGVMYAGEIVERGTLADVFDDHVHPYTEGLLGSIPDLEGARGRLEPIPGNVPSLLDEEMADRCRFADRCPKAMEDCLEHPPEYPAAGSDHHEARCVLAETTYDETRALSEDHFGETERPAADKHAGPEEPDEEPPEEQSHPPTETTGGEHQ</sequence>
<dbReference type="EC" id="7.2.2.11" evidence="10"/>
<evidence type="ECO:0000256" key="5">
    <source>
        <dbReference type="ARBA" id="ARBA00022840"/>
    </source>
</evidence>
<evidence type="ECO:0000256" key="1">
    <source>
        <dbReference type="ARBA" id="ARBA00004202"/>
    </source>
</evidence>
<dbReference type="SUPFAM" id="SSF52540">
    <property type="entry name" value="P-loop containing nucleoside triphosphate hydrolases"/>
    <property type="match status" value="1"/>
</dbReference>
<dbReference type="PROSITE" id="PS00211">
    <property type="entry name" value="ABC_TRANSPORTER_1"/>
    <property type="match status" value="1"/>
</dbReference>
<feature type="domain" description="ABC transporter" evidence="14">
    <location>
        <begin position="8"/>
        <end position="307"/>
    </location>
</feature>
<dbReference type="Pfam" id="PF08352">
    <property type="entry name" value="oligo_HPY"/>
    <property type="match status" value="1"/>
</dbReference>
<dbReference type="OrthoDB" id="18209at2157"/>
<evidence type="ECO:0000256" key="3">
    <source>
        <dbReference type="ARBA" id="ARBA00022475"/>
    </source>
</evidence>
<dbReference type="CDD" id="cd03257">
    <property type="entry name" value="ABC_NikE_OppD_transporters"/>
    <property type="match status" value="1"/>
</dbReference>
<comment type="subcellular location">
    <subcellularLocation>
        <location evidence="1">Cell membrane</location>
        <topology evidence="1">Peripheral membrane protein</topology>
    </subcellularLocation>
</comment>
<dbReference type="Gene3D" id="3.40.50.300">
    <property type="entry name" value="P-loop containing nucleotide triphosphate hydrolases"/>
    <property type="match status" value="1"/>
</dbReference>
<dbReference type="InterPro" id="IPR017871">
    <property type="entry name" value="ABC_transporter-like_CS"/>
</dbReference>
<dbReference type="NCBIfam" id="TIGR01727">
    <property type="entry name" value="oligo_HPY"/>
    <property type="match status" value="1"/>
</dbReference>
<evidence type="ECO:0000256" key="9">
    <source>
        <dbReference type="ARBA" id="ARBA00038669"/>
    </source>
</evidence>
<protein>
    <recommendedName>
        <fullName evidence="11">Nickel import system ATP-binding protein NikD</fullName>
        <ecNumber evidence="10">7.2.2.11</ecNumber>
    </recommendedName>
</protein>
<evidence type="ECO:0000256" key="8">
    <source>
        <dbReference type="ARBA" id="ARBA00023136"/>
    </source>
</evidence>
<evidence type="ECO:0000256" key="11">
    <source>
        <dbReference type="ARBA" id="ARBA00044143"/>
    </source>
</evidence>
<evidence type="ECO:0000256" key="13">
    <source>
        <dbReference type="SAM" id="MobiDB-lite"/>
    </source>
</evidence>
<organism evidence="15 16">
    <name type="scientific">Haloterrigena salina JCM 13891</name>
    <dbReference type="NCBI Taxonomy" id="1227488"/>
    <lineage>
        <taxon>Archaea</taxon>
        <taxon>Methanobacteriati</taxon>
        <taxon>Methanobacteriota</taxon>
        <taxon>Stenosarchaea group</taxon>
        <taxon>Halobacteria</taxon>
        <taxon>Halobacteriales</taxon>
        <taxon>Natrialbaceae</taxon>
        <taxon>Haloterrigena</taxon>
    </lineage>
</organism>
<dbReference type="GO" id="GO:0015413">
    <property type="term" value="F:ABC-type nickel transporter activity"/>
    <property type="evidence" value="ECO:0007669"/>
    <property type="project" value="UniProtKB-EC"/>
</dbReference>
<evidence type="ECO:0000256" key="2">
    <source>
        <dbReference type="ARBA" id="ARBA00022448"/>
    </source>
</evidence>
<dbReference type="PATRIC" id="fig|1227488.3.peg.2626"/>
<dbReference type="InterPro" id="IPR003593">
    <property type="entry name" value="AAA+_ATPase"/>
</dbReference>
<keyword evidence="6" id="KW-1278">Translocase</keyword>
<dbReference type="GO" id="GO:0005524">
    <property type="term" value="F:ATP binding"/>
    <property type="evidence" value="ECO:0007669"/>
    <property type="project" value="UniProtKB-KW"/>
</dbReference>
<keyword evidence="7" id="KW-0406">Ion transport</keyword>
<keyword evidence="4" id="KW-0547">Nucleotide-binding</keyword>
<keyword evidence="8" id="KW-0472">Membrane</keyword>
<keyword evidence="2" id="KW-0813">Transport</keyword>
<comment type="subunit">
    <text evidence="9">The complex is composed of two ATP-binding proteins (NikD and NikE), two transmembrane proteins (NikB and NikC) and a solute-binding protein (NikA).</text>
</comment>
<dbReference type="RefSeq" id="WP_008894931.1">
    <property type="nucleotide sequence ID" value="NZ_AOIS01000045.1"/>
</dbReference>
<evidence type="ECO:0000313" key="16">
    <source>
        <dbReference type="Proteomes" id="UP000011657"/>
    </source>
</evidence>
<dbReference type="GO" id="GO:0015833">
    <property type="term" value="P:peptide transport"/>
    <property type="evidence" value="ECO:0007669"/>
    <property type="project" value="InterPro"/>
</dbReference>
<accession>M0C1P1</accession>
<dbReference type="STRING" id="1227488.C477_13215"/>
<dbReference type="InterPro" id="IPR027417">
    <property type="entry name" value="P-loop_NTPase"/>
</dbReference>
<reference evidence="15 16" key="1">
    <citation type="journal article" date="2014" name="PLoS Genet.">
        <title>Phylogenetically driven sequencing of extremely halophilic archaea reveals strategies for static and dynamic osmo-response.</title>
        <authorList>
            <person name="Becker E.A."/>
            <person name="Seitzer P.M."/>
            <person name="Tritt A."/>
            <person name="Larsen D."/>
            <person name="Krusor M."/>
            <person name="Yao A.I."/>
            <person name="Wu D."/>
            <person name="Madern D."/>
            <person name="Eisen J.A."/>
            <person name="Darling A.E."/>
            <person name="Facciotti M.T."/>
        </authorList>
    </citation>
    <scope>NUCLEOTIDE SEQUENCE [LARGE SCALE GENOMIC DNA]</scope>
    <source>
        <strain evidence="15 16">JCM 13891</strain>
    </source>
</reference>
<keyword evidence="16" id="KW-1185">Reference proteome</keyword>
<dbReference type="AlphaFoldDB" id="M0C1P1"/>
<evidence type="ECO:0000256" key="12">
    <source>
        <dbReference type="ARBA" id="ARBA00048610"/>
    </source>
</evidence>
<dbReference type="InterPro" id="IPR013563">
    <property type="entry name" value="Oligopep_ABC_C"/>
</dbReference>
<evidence type="ECO:0000256" key="6">
    <source>
        <dbReference type="ARBA" id="ARBA00022967"/>
    </source>
</evidence>
<proteinExistence type="predicted"/>
<dbReference type="GO" id="GO:0016887">
    <property type="term" value="F:ATP hydrolysis activity"/>
    <property type="evidence" value="ECO:0007669"/>
    <property type="project" value="InterPro"/>
</dbReference>
<dbReference type="Pfam" id="PF00005">
    <property type="entry name" value="ABC_tran"/>
    <property type="match status" value="1"/>
</dbReference>
<dbReference type="PANTHER" id="PTHR43297">
    <property type="entry name" value="OLIGOPEPTIDE TRANSPORT ATP-BINDING PROTEIN APPD"/>
    <property type="match status" value="1"/>
</dbReference>
<dbReference type="InterPro" id="IPR050388">
    <property type="entry name" value="ABC_Ni/Peptide_Import"/>
</dbReference>
<feature type="compositionally biased region" description="Low complexity" evidence="13">
    <location>
        <begin position="416"/>
        <end position="427"/>
    </location>
</feature>
<comment type="catalytic activity">
    <reaction evidence="12">
        <text>Ni(2+)(out) + ATP + H2O = Ni(2+)(in) + ADP + phosphate + H(+)</text>
        <dbReference type="Rhea" id="RHEA:15557"/>
        <dbReference type="ChEBI" id="CHEBI:15377"/>
        <dbReference type="ChEBI" id="CHEBI:15378"/>
        <dbReference type="ChEBI" id="CHEBI:30616"/>
        <dbReference type="ChEBI" id="CHEBI:43474"/>
        <dbReference type="ChEBI" id="CHEBI:49786"/>
        <dbReference type="ChEBI" id="CHEBI:456216"/>
        <dbReference type="EC" id="7.2.2.11"/>
    </reaction>
    <physiologicalReaction direction="left-to-right" evidence="12">
        <dbReference type="Rhea" id="RHEA:15558"/>
    </physiologicalReaction>
</comment>
<feature type="region of interest" description="Disordered" evidence="13">
    <location>
        <begin position="382"/>
        <end position="427"/>
    </location>
</feature>
<name>M0C1P1_9EURY</name>
<evidence type="ECO:0000313" key="15">
    <source>
        <dbReference type="EMBL" id="ELZ17196.1"/>
    </source>
</evidence>
<dbReference type="SMART" id="SM00382">
    <property type="entry name" value="AAA"/>
    <property type="match status" value="1"/>
</dbReference>
<dbReference type="GO" id="GO:0005886">
    <property type="term" value="C:plasma membrane"/>
    <property type="evidence" value="ECO:0007669"/>
    <property type="project" value="UniProtKB-SubCell"/>
</dbReference>
<keyword evidence="5" id="KW-0067">ATP-binding</keyword>
<dbReference type="PANTHER" id="PTHR43297:SF13">
    <property type="entry name" value="NICKEL ABC TRANSPORTER, ATP-BINDING PROTEIN"/>
    <property type="match status" value="1"/>
</dbReference>
<keyword evidence="3" id="KW-1003">Cell membrane</keyword>
<dbReference type="EMBL" id="AOIS01000045">
    <property type="protein sequence ID" value="ELZ17196.1"/>
    <property type="molecule type" value="Genomic_DNA"/>
</dbReference>
<gene>
    <name evidence="15" type="ORF">C477_13215</name>
</gene>
<comment type="caution">
    <text evidence="15">The sequence shown here is derived from an EMBL/GenBank/DDBJ whole genome shotgun (WGS) entry which is preliminary data.</text>
</comment>
<dbReference type="Proteomes" id="UP000011657">
    <property type="component" value="Unassembled WGS sequence"/>
</dbReference>
<evidence type="ECO:0000259" key="14">
    <source>
        <dbReference type="PROSITE" id="PS50893"/>
    </source>
</evidence>
<dbReference type="eggNOG" id="arCOG00181">
    <property type="taxonomic scope" value="Archaea"/>
</dbReference>